<dbReference type="PANTHER" id="PTHR42852">
    <property type="entry name" value="THIOL:DISULFIDE INTERCHANGE PROTEIN DSBE"/>
    <property type="match status" value="1"/>
</dbReference>
<gene>
    <name evidence="3" type="ORF">NATSA_10560</name>
</gene>
<dbReference type="Proteomes" id="UP000673975">
    <property type="component" value="Unassembled WGS sequence"/>
</dbReference>
<dbReference type="GO" id="GO:0016491">
    <property type="term" value="F:oxidoreductase activity"/>
    <property type="evidence" value="ECO:0007669"/>
    <property type="project" value="InterPro"/>
</dbReference>
<dbReference type="InterPro" id="IPR017937">
    <property type="entry name" value="Thioredoxin_CS"/>
</dbReference>
<dbReference type="Gene3D" id="3.40.30.10">
    <property type="entry name" value="Glutaredoxin"/>
    <property type="match status" value="1"/>
</dbReference>
<evidence type="ECO:0000259" key="2">
    <source>
        <dbReference type="PROSITE" id="PS51352"/>
    </source>
</evidence>
<reference evidence="3" key="1">
    <citation type="submission" date="2021-02" db="EMBL/GenBank/DDBJ databases">
        <title>Natronogracilivirga saccharolytica gen. nov. sp. nov. a new anaerobic, haloalkiliphilic carbohydrate-fermenting bacterium from soda lake and proposing of Cyclonatronumiaceae fam. nov. in the phylum Balneolaeota.</title>
        <authorList>
            <person name="Zhilina T.N."/>
            <person name="Sorokin D.Y."/>
            <person name="Zavarzina D.G."/>
            <person name="Toshchakov S.V."/>
            <person name="Kublanov I.V."/>
        </authorList>
    </citation>
    <scope>NUCLEOTIDE SEQUENCE</scope>
    <source>
        <strain evidence="3">Z-1702</strain>
    </source>
</reference>
<accession>A0A8J7RJX6</accession>
<dbReference type="CDD" id="cd02966">
    <property type="entry name" value="TlpA_like_family"/>
    <property type="match status" value="1"/>
</dbReference>
<proteinExistence type="predicted"/>
<dbReference type="InterPro" id="IPR050553">
    <property type="entry name" value="Thioredoxin_ResA/DsbE_sf"/>
</dbReference>
<dbReference type="InterPro" id="IPR000866">
    <property type="entry name" value="AhpC/TSA"/>
</dbReference>
<dbReference type="InterPro" id="IPR036249">
    <property type="entry name" value="Thioredoxin-like_sf"/>
</dbReference>
<evidence type="ECO:0000313" key="4">
    <source>
        <dbReference type="Proteomes" id="UP000673975"/>
    </source>
</evidence>
<dbReference type="PANTHER" id="PTHR42852:SF13">
    <property type="entry name" value="PROTEIN DIPZ"/>
    <property type="match status" value="1"/>
</dbReference>
<dbReference type="Pfam" id="PF00578">
    <property type="entry name" value="AhpC-TSA"/>
    <property type="match status" value="1"/>
</dbReference>
<comment type="caution">
    <text evidence="3">The sequence shown here is derived from an EMBL/GenBank/DDBJ whole genome shotgun (WGS) entry which is preliminary data.</text>
</comment>
<dbReference type="InterPro" id="IPR013766">
    <property type="entry name" value="Thioredoxin_domain"/>
</dbReference>
<evidence type="ECO:0000313" key="3">
    <source>
        <dbReference type="EMBL" id="MBP3193105.1"/>
    </source>
</evidence>
<keyword evidence="4" id="KW-1185">Reference proteome</keyword>
<name>A0A8J7RJX6_9BACT</name>
<evidence type="ECO:0000256" key="1">
    <source>
        <dbReference type="ARBA" id="ARBA00023284"/>
    </source>
</evidence>
<dbReference type="EMBL" id="JAFIDN010000008">
    <property type="protein sequence ID" value="MBP3193105.1"/>
    <property type="molecule type" value="Genomic_DNA"/>
</dbReference>
<dbReference type="GO" id="GO:0016209">
    <property type="term" value="F:antioxidant activity"/>
    <property type="evidence" value="ECO:0007669"/>
    <property type="project" value="InterPro"/>
</dbReference>
<dbReference type="SUPFAM" id="SSF52833">
    <property type="entry name" value="Thioredoxin-like"/>
    <property type="match status" value="1"/>
</dbReference>
<keyword evidence="1" id="KW-0676">Redox-active center</keyword>
<dbReference type="PROSITE" id="PS51352">
    <property type="entry name" value="THIOREDOXIN_2"/>
    <property type="match status" value="1"/>
</dbReference>
<protein>
    <submittedName>
        <fullName evidence="3">TlpA family protein disulfide reductase</fullName>
    </submittedName>
</protein>
<dbReference type="AlphaFoldDB" id="A0A8J7RJX6"/>
<feature type="domain" description="Thioredoxin" evidence="2">
    <location>
        <begin position="24"/>
        <end position="164"/>
    </location>
</feature>
<dbReference type="PROSITE" id="PS00194">
    <property type="entry name" value="THIOREDOXIN_1"/>
    <property type="match status" value="1"/>
</dbReference>
<organism evidence="3 4">
    <name type="scientific">Natronogracilivirga saccharolytica</name>
    <dbReference type="NCBI Taxonomy" id="2812953"/>
    <lineage>
        <taxon>Bacteria</taxon>
        <taxon>Pseudomonadati</taxon>
        <taxon>Balneolota</taxon>
        <taxon>Balneolia</taxon>
        <taxon>Balneolales</taxon>
        <taxon>Cyclonatronaceae</taxon>
        <taxon>Natronogracilivirga</taxon>
    </lineage>
</organism>
<sequence length="165" mass="18163">MTDALANPAAGDTLSWRPAEVFPATREHKAPDFELKDPEGKVVKLSDFDGKIVLLNIWATWCPPCRDEVPALIRLQEAFEDDGVQIVGVAIDENGAAAAVSDFAASFEINYPVPLDDGSVQDAYGPLSAIPTTYILDRQRNVRFYAAGYLEYDQMENAVKELLEN</sequence>